<reference evidence="2" key="1">
    <citation type="submission" date="2016-06" db="EMBL/GenBank/DDBJ databases">
        <title>Parallel loss of symbiosis genes in relatives of nitrogen-fixing non-legume Parasponia.</title>
        <authorList>
            <person name="Van Velzen R."/>
            <person name="Holmer R."/>
            <person name="Bu F."/>
            <person name="Rutten L."/>
            <person name="Van Zeijl A."/>
            <person name="Liu W."/>
            <person name="Santuari L."/>
            <person name="Cao Q."/>
            <person name="Sharma T."/>
            <person name="Shen D."/>
            <person name="Roswanjaya Y."/>
            <person name="Wardhani T."/>
            <person name="Kalhor M.S."/>
            <person name="Jansen J."/>
            <person name="Van den Hoogen J."/>
            <person name="Gungor B."/>
            <person name="Hartog M."/>
            <person name="Hontelez J."/>
            <person name="Verver J."/>
            <person name="Yang W.-C."/>
            <person name="Schijlen E."/>
            <person name="Repin R."/>
            <person name="Schilthuizen M."/>
            <person name="Schranz E."/>
            <person name="Heidstra R."/>
            <person name="Miyata K."/>
            <person name="Fedorova E."/>
            <person name="Kohlen W."/>
            <person name="Bisseling T."/>
            <person name="Smit S."/>
            <person name="Geurts R."/>
        </authorList>
    </citation>
    <scope>NUCLEOTIDE SEQUENCE [LARGE SCALE GENOMIC DNA]</scope>
    <source>
        <strain evidence="2">cv. WU1-14</strain>
    </source>
</reference>
<keyword evidence="2" id="KW-1185">Reference proteome</keyword>
<sequence>MAINIKKSNKTTETNWEVKVVAQNCLHTFSSIILWEANLIPWDLNYAAHNLADLSSDSSTFGFCSVAVIPCNVLWDDVHWSR</sequence>
<gene>
    <name evidence="1" type="ORF">PanWU01x14_025720</name>
</gene>
<dbReference type="Proteomes" id="UP000237105">
    <property type="component" value="Unassembled WGS sequence"/>
</dbReference>
<proteinExistence type="predicted"/>
<dbReference type="AlphaFoldDB" id="A0A2P5DWZ0"/>
<organism evidence="1 2">
    <name type="scientific">Parasponia andersonii</name>
    <name type="common">Sponia andersonii</name>
    <dbReference type="NCBI Taxonomy" id="3476"/>
    <lineage>
        <taxon>Eukaryota</taxon>
        <taxon>Viridiplantae</taxon>
        <taxon>Streptophyta</taxon>
        <taxon>Embryophyta</taxon>
        <taxon>Tracheophyta</taxon>
        <taxon>Spermatophyta</taxon>
        <taxon>Magnoliopsida</taxon>
        <taxon>eudicotyledons</taxon>
        <taxon>Gunneridae</taxon>
        <taxon>Pentapetalae</taxon>
        <taxon>rosids</taxon>
        <taxon>fabids</taxon>
        <taxon>Rosales</taxon>
        <taxon>Cannabaceae</taxon>
        <taxon>Parasponia</taxon>
    </lineage>
</organism>
<protein>
    <submittedName>
        <fullName evidence="1">Uncharacterized protein</fullName>
    </submittedName>
</protein>
<dbReference type="EMBL" id="JXTB01000012">
    <property type="protein sequence ID" value="PON77816.1"/>
    <property type="molecule type" value="Genomic_DNA"/>
</dbReference>
<evidence type="ECO:0000313" key="1">
    <source>
        <dbReference type="EMBL" id="PON77816.1"/>
    </source>
</evidence>
<name>A0A2P5DWZ0_PARAD</name>
<comment type="caution">
    <text evidence="1">The sequence shown here is derived from an EMBL/GenBank/DDBJ whole genome shotgun (WGS) entry which is preliminary data.</text>
</comment>
<accession>A0A2P5DWZ0</accession>
<evidence type="ECO:0000313" key="2">
    <source>
        <dbReference type="Proteomes" id="UP000237105"/>
    </source>
</evidence>